<feature type="region of interest" description="Disordered" evidence="7">
    <location>
        <begin position="320"/>
        <end position="351"/>
    </location>
</feature>
<evidence type="ECO:0000256" key="4">
    <source>
        <dbReference type="ARBA" id="ARBA00022833"/>
    </source>
</evidence>
<keyword evidence="10" id="KW-1185">Reference proteome</keyword>
<feature type="domain" description="C3H1-type" evidence="8">
    <location>
        <begin position="51"/>
        <end position="77"/>
    </location>
</feature>
<dbReference type="InterPro" id="IPR000571">
    <property type="entry name" value="Znf_CCCH"/>
</dbReference>
<evidence type="ECO:0000256" key="6">
    <source>
        <dbReference type="PROSITE-ProRule" id="PRU00723"/>
    </source>
</evidence>
<protein>
    <submittedName>
        <fullName evidence="9">Zinc finger CCCH domain-containing protein 19</fullName>
    </submittedName>
</protein>
<feature type="compositionally biased region" description="Basic and acidic residues" evidence="7">
    <location>
        <begin position="332"/>
        <end position="344"/>
    </location>
</feature>
<feature type="region of interest" description="Disordered" evidence="7">
    <location>
        <begin position="532"/>
        <end position="567"/>
    </location>
</feature>
<dbReference type="PANTHER" id="PTHR15725:SF14">
    <property type="entry name" value="ZINC FINGER CCCH DOMAIN-CONTAINING PROTEIN 11A"/>
    <property type="match status" value="1"/>
</dbReference>
<gene>
    <name evidence="9" type="ORF">AXF42_Ash019921</name>
</gene>
<keyword evidence="3 6" id="KW-0863">Zinc-finger</keyword>
<evidence type="ECO:0000256" key="3">
    <source>
        <dbReference type="ARBA" id="ARBA00022771"/>
    </source>
</evidence>
<feature type="compositionally biased region" description="Basic and acidic residues" evidence="7">
    <location>
        <begin position="622"/>
        <end position="636"/>
    </location>
</feature>
<dbReference type="Pfam" id="PF14608">
    <property type="entry name" value="zf-CCCH_2"/>
    <property type="match status" value="1"/>
</dbReference>
<dbReference type="SMART" id="SM00356">
    <property type="entry name" value="ZnF_C3H1"/>
    <property type="match status" value="3"/>
</dbReference>
<feature type="domain" description="C3H1-type" evidence="8">
    <location>
        <begin position="114"/>
        <end position="141"/>
    </location>
</feature>
<dbReference type="SUPFAM" id="SSF90229">
    <property type="entry name" value="CCCH zinc finger"/>
    <property type="match status" value="1"/>
</dbReference>
<feature type="compositionally biased region" description="Acidic residues" evidence="7">
    <location>
        <begin position="637"/>
        <end position="653"/>
    </location>
</feature>
<dbReference type="PANTHER" id="PTHR15725">
    <property type="entry name" value="ZN-FINGER, C-X8-C-X5-C-X3-H TYPE-CONTAINING"/>
    <property type="match status" value="1"/>
</dbReference>
<evidence type="ECO:0000256" key="7">
    <source>
        <dbReference type="SAM" id="MobiDB-lite"/>
    </source>
</evidence>
<feature type="zinc finger region" description="C3H1-type" evidence="6">
    <location>
        <begin position="114"/>
        <end position="141"/>
    </location>
</feature>
<feature type="region of interest" description="Disordered" evidence="7">
    <location>
        <begin position="614"/>
        <end position="653"/>
    </location>
</feature>
<dbReference type="InterPro" id="IPR041686">
    <property type="entry name" value="Znf-CCCH_3"/>
</dbReference>
<keyword evidence="5" id="KW-0238">DNA-binding</keyword>
<feature type="zinc finger region" description="C3H1-type" evidence="6">
    <location>
        <begin position="51"/>
        <end position="77"/>
    </location>
</feature>
<dbReference type="GO" id="GO:0003677">
    <property type="term" value="F:DNA binding"/>
    <property type="evidence" value="ECO:0007669"/>
    <property type="project" value="UniProtKB-KW"/>
</dbReference>
<evidence type="ECO:0000259" key="8">
    <source>
        <dbReference type="PROSITE" id="PS50103"/>
    </source>
</evidence>
<dbReference type="GO" id="GO:0003729">
    <property type="term" value="F:mRNA binding"/>
    <property type="evidence" value="ECO:0007669"/>
    <property type="project" value="TreeGrafter"/>
</dbReference>
<feature type="zinc finger region" description="C3H1-type" evidence="6">
    <location>
        <begin position="21"/>
        <end position="49"/>
    </location>
</feature>
<dbReference type="OrthoDB" id="5395350at2759"/>
<feature type="compositionally biased region" description="Basic and acidic residues" evidence="7">
    <location>
        <begin position="457"/>
        <end position="470"/>
    </location>
</feature>
<evidence type="ECO:0000256" key="2">
    <source>
        <dbReference type="ARBA" id="ARBA00022737"/>
    </source>
</evidence>
<feature type="domain" description="C3H1-type" evidence="8">
    <location>
        <begin position="21"/>
        <end position="49"/>
    </location>
</feature>
<evidence type="ECO:0000256" key="1">
    <source>
        <dbReference type="ARBA" id="ARBA00022723"/>
    </source>
</evidence>
<evidence type="ECO:0000256" key="5">
    <source>
        <dbReference type="ARBA" id="ARBA00023125"/>
    </source>
</evidence>
<evidence type="ECO:0000313" key="10">
    <source>
        <dbReference type="Proteomes" id="UP000236161"/>
    </source>
</evidence>
<proteinExistence type="predicted"/>
<organism evidence="9 10">
    <name type="scientific">Apostasia shenzhenica</name>
    <dbReference type="NCBI Taxonomy" id="1088818"/>
    <lineage>
        <taxon>Eukaryota</taxon>
        <taxon>Viridiplantae</taxon>
        <taxon>Streptophyta</taxon>
        <taxon>Embryophyta</taxon>
        <taxon>Tracheophyta</taxon>
        <taxon>Spermatophyta</taxon>
        <taxon>Magnoliopsida</taxon>
        <taxon>Liliopsida</taxon>
        <taxon>Asparagales</taxon>
        <taxon>Orchidaceae</taxon>
        <taxon>Apostasioideae</taxon>
        <taxon>Apostasia</taxon>
    </lineage>
</organism>
<dbReference type="FunFam" id="4.10.1000.10:FF:000021">
    <property type="entry name" value="Zinc finger CCCH domain-containing protein 17"/>
    <property type="match status" value="1"/>
</dbReference>
<sequence length="670" mass="74150">MDSGSGRSDPRPVTAKEEAVKRNTDCVYFLASPLTCKKGSECEYRHSEGARVNPRDCRYWLKGNCLNPKCLFRHPPLDGLVGNTGDTSVPLFTATQITPSMQLSVANSSALNPTRNTVPCYYFQMGGCLKGDKCSFVHGPQPAVNLAVQPAAKSSVPVGTQLEKPKETLGIKKCDGQQNFSTKESAKPINGSNKSAKGLKVLENPSTNFVHNSSLLPHSGGMGLSRSQATNVHMQADEHHQLGREDGEIFREPSRFHNTSFSGPVNHRIRSLDDSYRNGRGAEEALRESSPGFDVLVDDVVEDTEFFHDRDGFTTVSVHGERDLRTSSVSERISEKPISSERRSAGRLRSPDNNVMDVVDLRHQLLKQRRLNGFLPANTSDHHVEPCRRNEQNLRDRSNKLDLRKASETTLSSRLRGRITLPTPSSPEIPFDVEVNRDRIRQRSRLSPVRQSVTHARHGERSSRWREDDSAITRSLSKQLKARDVDDSLDFAGPKSLAELKGVKPSKAATLEESETISFEGPKPLSALLKRKREPGSENDGASAVSYGIKESGEREVISSTSSAGPIPEMLSVNAVEAGSNLEELKVGAVEEEEEEGLFPAEDEQITYEQQYTAEDQELDYADGRGKEGNYARYEDENYGTEDENPMDVDVEVDDDDADDFAKKIGLIFS</sequence>
<name>A0A2H9ZYS6_9ASPA</name>
<dbReference type="AlphaFoldDB" id="A0A2H9ZYS6"/>
<dbReference type="Gene3D" id="4.10.1000.10">
    <property type="entry name" value="Zinc finger, CCCH-type"/>
    <property type="match status" value="2"/>
</dbReference>
<evidence type="ECO:0000313" key="9">
    <source>
        <dbReference type="EMBL" id="PKA48465.1"/>
    </source>
</evidence>
<dbReference type="EMBL" id="KZ452392">
    <property type="protein sequence ID" value="PKA48465.1"/>
    <property type="molecule type" value="Genomic_DNA"/>
</dbReference>
<dbReference type="Pfam" id="PF15663">
    <property type="entry name" value="zf-CCCH_3"/>
    <property type="match status" value="1"/>
</dbReference>
<dbReference type="STRING" id="1088818.A0A2H9ZYS6"/>
<keyword evidence="2" id="KW-0677">Repeat</keyword>
<reference evidence="9 10" key="1">
    <citation type="journal article" date="2017" name="Nature">
        <title>The Apostasia genome and the evolution of orchids.</title>
        <authorList>
            <person name="Zhang G.Q."/>
            <person name="Liu K.W."/>
            <person name="Li Z."/>
            <person name="Lohaus R."/>
            <person name="Hsiao Y.Y."/>
            <person name="Niu S.C."/>
            <person name="Wang J.Y."/>
            <person name="Lin Y.C."/>
            <person name="Xu Q."/>
            <person name="Chen L.J."/>
            <person name="Yoshida K."/>
            <person name="Fujiwara S."/>
            <person name="Wang Z.W."/>
            <person name="Zhang Y.Q."/>
            <person name="Mitsuda N."/>
            <person name="Wang M."/>
            <person name="Liu G.H."/>
            <person name="Pecoraro L."/>
            <person name="Huang H.X."/>
            <person name="Xiao X.J."/>
            <person name="Lin M."/>
            <person name="Wu X.Y."/>
            <person name="Wu W.L."/>
            <person name="Chen Y.Y."/>
            <person name="Chang S.B."/>
            <person name="Sakamoto S."/>
            <person name="Ohme-Takagi M."/>
            <person name="Yagi M."/>
            <person name="Zeng S.J."/>
            <person name="Shen C.Y."/>
            <person name="Yeh C.M."/>
            <person name="Luo Y.B."/>
            <person name="Tsai W.C."/>
            <person name="Van de Peer Y."/>
            <person name="Liu Z.J."/>
        </authorList>
    </citation>
    <scope>NUCLEOTIDE SEQUENCE [LARGE SCALE GENOMIC DNA]</scope>
    <source>
        <strain evidence="10">cv. Shenzhen</strain>
        <tissue evidence="9">Stem</tissue>
    </source>
</reference>
<dbReference type="InterPro" id="IPR036855">
    <property type="entry name" value="Znf_CCCH_sf"/>
</dbReference>
<keyword evidence="4 6" id="KW-0862">Zinc</keyword>
<keyword evidence="1 6" id="KW-0479">Metal-binding</keyword>
<dbReference type="GO" id="GO:0008270">
    <property type="term" value="F:zinc ion binding"/>
    <property type="evidence" value="ECO:0007669"/>
    <property type="project" value="UniProtKB-KW"/>
</dbReference>
<dbReference type="PROSITE" id="PS50103">
    <property type="entry name" value="ZF_C3H1"/>
    <property type="match status" value="3"/>
</dbReference>
<dbReference type="Proteomes" id="UP000236161">
    <property type="component" value="Unassembled WGS sequence"/>
</dbReference>
<accession>A0A2H9ZYS6</accession>
<feature type="region of interest" description="Disordered" evidence="7">
    <location>
        <begin position="442"/>
        <end position="470"/>
    </location>
</feature>